<organism evidence="2 3">
    <name type="scientific">Pyrenophora tritici-repentis</name>
    <dbReference type="NCBI Taxonomy" id="45151"/>
    <lineage>
        <taxon>Eukaryota</taxon>
        <taxon>Fungi</taxon>
        <taxon>Dikarya</taxon>
        <taxon>Ascomycota</taxon>
        <taxon>Pezizomycotina</taxon>
        <taxon>Dothideomycetes</taxon>
        <taxon>Pleosporomycetidae</taxon>
        <taxon>Pleosporales</taxon>
        <taxon>Pleosporineae</taxon>
        <taxon>Pleosporaceae</taxon>
        <taxon>Pyrenophora</taxon>
    </lineage>
</organism>
<feature type="region of interest" description="Disordered" evidence="1">
    <location>
        <begin position="117"/>
        <end position="143"/>
    </location>
</feature>
<name>A0A922SVR2_9PLEO</name>
<sequence>MAAIFHMGTLTLSATSAQNGHGGCGLTKELRKTTRFGNSSGKGPDFAVRETAEITPGPGIILNTQLRNAPVNKRAWILQEQMLSRRKLHAMDSQFVWECAMFTESEDGILYKQGKNASLNEGQNHRDSRSSYSQKPRNEPNPRLGVYDADYRWWRCVEDYSARSLTVRDDRYAALAGIVQFHHEITGDFPVVGLWKRNLAIHLAWVVYHDPRKHTISPLDAASRWPSWTWMSFQHGSVRISDPVSWPVLRNAGYREGDLGIIYQAHVLHVDVRWSGQPLTSDPRGSTIHIRGMMHRRPRPKPIRDGVRSPLHLDPGVAEAGDGRGEYDALALFAYVQSATLKNQPPYITMTYLIVKATDSGNKDEYMRIGRMQLTEPFNMNLRHEYLPEGIQRDIILV</sequence>
<evidence type="ECO:0000313" key="3">
    <source>
        <dbReference type="Proteomes" id="UP000249757"/>
    </source>
</evidence>
<dbReference type="PANTHER" id="PTHR33112:SF9">
    <property type="entry name" value="HETEROKARYON INCOMPATIBILITY DOMAIN-CONTAINING PROTEIN"/>
    <property type="match status" value="1"/>
</dbReference>
<evidence type="ECO:0000256" key="1">
    <source>
        <dbReference type="SAM" id="MobiDB-lite"/>
    </source>
</evidence>
<proteinExistence type="predicted"/>
<reference evidence="3" key="1">
    <citation type="journal article" date="2022" name="Microb. Genom.">
        <title>A global pangenome for the wheat fungal pathogen Pyrenophora tritici-repentis and prediction of effector protein structural homology.</title>
        <authorList>
            <person name="Moolhuijzen P.M."/>
            <person name="See P.T."/>
            <person name="Shi G."/>
            <person name="Powell H.R."/>
            <person name="Cockram J."/>
            <person name="Jorgensen L.N."/>
            <person name="Benslimane H."/>
            <person name="Strelkov S.E."/>
            <person name="Turner J."/>
            <person name="Liu Z."/>
            <person name="Moffat C.S."/>
        </authorList>
    </citation>
    <scope>NUCLEOTIDE SEQUENCE [LARGE SCALE GENOMIC DNA]</scope>
</reference>
<keyword evidence="3" id="KW-1185">Reference proteome</keyword>
<evidence type="ECO:0000313" key="2">
    <source>
        <dbReference type="EMBL" id="KAI1508542.1"/>
    </source>
</evidence>
<protein>
    <submittedName>
        <fullName evidence="2">Uncharacterized protein</fullName>
    </submittedName>
</protein>
<dbReference type="Proteomes" id="UP000249757">
    <property type="component" value="Unassembled WGS sequence"/>
</dbReference>
<gene>
    <name evidence="2" type="ORF">Ptr86124_012494</name>
</gene>
<dbReference type="EMBL" id="NRDI02000025">
    <property type="protein sequence ID" value="KAI1508542.1"/>
    <property type="molecule type" value="Genomic_DNA"/>
</dbReference>
<dbReference type="PANTHER" id="PTHR33112">
    <property type="entry name" value="DOMAIN PROTEIN, PUTATIVE-RELATED"/>
    <property type="match status" value="1"/>
</dbReference>
<dbReference type="AlphaFoldDB" id="A0A922SVR2"/>
<accession>A0A922SVR2</accession>
<comment type="caution">
    <text evidence="2">The sequence shown here is derived from an EMBL/GenBank/DDBJ whole genome shotgun (WGS) entry which is preliminary data.</text>
</comment>